<accession>A0A1J1JD98</accession>
<protein>
    <submittedName>
        <fullName evidence="1">Uncharacterized protein</fullName>
    </submittedName>
</protein>
<evidence type="ECO:0000313" key="1">
    <source>
        <dbReference type="EMBL" id="CUM59464.1"/>
    </source>
</evidence>
<name>A0A1J1JD98_PLAAG</name>
<sequence>MFFLSLNLAGTPSLLIENGITVFVNWVEINQIFRNIGKIWV</sequence>
<gene>
    <name evidence="1" type="ORF">PLAM_1497</name>
</gene>
<organism evidence="1">
    <name type="scientific">Planktothrix agardhii</name>
    <name type="common">Oscillatoria agardhii</name>
    <dbReference type="NCBI Taxonomy" id="1160"/>
    <lineage>
        <taxon>Bacteria</taxon>
        <taxon>Bacillati</taxon>
        <taxon>Cyanobacteriota</taxon>
        <taxon>Cyanophyceae</taxon>
        <taxon>Oscillatoriophycideae</taxon>
        <taxon>Oscillatoriales</taxon>
        <taxon>Microcoleaceae</taxon>
        <taxon>Planktothrix</taxon>
    </lineage>
</organism>
<dbReference type="EMBL" id="LO018304">
    <property type="protein sequence ID" value="CUM59464.1"/>
    <property type="molecule type" value="Genomic_DNA"/>
</dbReference>
<dbReference type="AlphaFoldDB" id="A0A1J1JD98"/>
<proteinExistence type="predicted"/>
<reference evidence="1" key="1">
    <citation type="submission" date="2015-09" db="EMBL/GenBank/DDBJ databases">
        <authorList>
            <person name="Jackson K.R."/>
            <person name="Lunt B.L."/>
            <person name="Fisher J.N.B."/>
            <person name="Gardner A.V."/>
            <person name="Bailey M.E."/>
            <person name="Deus L.M."/>
            <person name="Earl A.S."/>
            <person name="Gibby P.D."/>
            <person name="Hartmann K.A."/>
            <person name="Liu J.E."/>
            <person name="Manci A.M."/>
            <person name="Nielsen D.A."/>
            <person name="Solomon M.B."/>
            <person name="Breakwell D.P."/>
            <person name="Burnett S.H."/>
            <person name="Grose J.H."/>
        </authorList>
    </citation>
    <scope>NUCLEOTIDE SEQUENCE</scope>
    <source>
        <strain evidence="1">7805</strain>
    </source>
</reference>